<dbReference type="Gene3D" id="1.10.8.50">
    <property type="match status" value="1"/>
</dbReference>
<feature type="domain" description="Formamidopyrimidine-DNA glycosylase H2TH DNA-binding" evidence="2">
    <location>
        <begin position="134"/>
        <end position="228"/>
    </location>
</feature>
<dbReference type="GO" id="GO:0034039">
    <property type="term" value="F:8-oxo-7,8-dihydroguanine DNA N-glycosylase activity"/>
    <property type="evidence" value="ECO:0007669"/>
    <property type="project" value="TreeGrafter"/>
</dbReference>
<reference evidence="3 4" key="1">
    <citation type="submission" date="2015-09" db="EMBL/GenBank/DDBJ databases">
        <authorList>
            <consortium name="Pathogen Informatics"/>
        </authorList>
    </citation>
    <scope>NUCLEOTIDE SEQUENCE [LARGE SCALE GENOMIC DNA]</scope>
    <source>
        <strain evidence="3 4">2789STDY5608850</strain>
    </source>
</reference>
<dbReference type="InterPro" id="IPR010979">
    <property type="entry name" value="Ribosomal_uS13-like_H2TH"/>
</dbReference>
<name>A0A174MDH2_9FIRM</name>
<evidence type="ECO:0000313" key="3">
    <source>
        <dbReference type="EMBL" id="CUP32328.1"/>
    </source>
</evidence>
<dbReference type="InterPro" id="IPR015886">
    <property type="entry name" value="H2TH_FPG"/>
</dbReference>
<dbReference type="RefSeq" id="WP_055660188.1">
    <property type="nucleotide sequence ID" value="NZ_CABIXC010000025.1"/>
</dbReference>
<dbReference type="EMBL" id="CYZE01000025">
    <property type="protein sequence ID" value="CUP32328.1"/>
    <property type="molecule type" value="Genomic_DNA"/>
</dbReference>
<dbReference type="SUPFAM" id="SSF81624">
    <property type="entry name" value="N-terminal domain of MutM-like DNA repair proteins"/>
    <property type="match status" value="1"/>
</dbReference>
<dbReference type="GO" id="GO:0016829">
    <property type="term" value="F:lyase activity"/>
    <property type="evidence" value="ECO:0007669"/>
    <property type="project" value="UniProtKB-KW"/>
</dbReference>
<accession>A0A174MDH2</accession>
<evidence type="ECO:0000256" key="1">
    <source>
        <dbReference type="ARBA" id="ARBA00009409"/>
    </source>
</evidence>
<dbReference type="PANTHER" id="PTHR22993:SF9">
    <property type="entry name" value="FORMAMIDOPYRIMIDINE-DNA GLYCOSYLASE"/>
    <property type="match status" value="1"/>
</dbReference>
<dbReference type="Gene3D" id="3.20.190.10">
    <property type="entry name" value="MutM-like, N-terminal"/>
    <property type="match status" value="1"/>
</dbReference>
<keyword evidence="3" id="KW-0456">Lyase</keyword>
<dbReference type="SUPFAM" id="SSF57716">
    <property type="entry name" value="Glucocorticoid receptor-like (DNA-binding domain)"/>
    <property type="match status" value="1"/>
</dbReference>
<dbReference type="SMART" id="SM01232">
    <property type="entry name" value="H2TH"/>
    <property type="match status" value="1"/>
</dbReference>
<keyword evidence="3" id="KW-0326">Glycosidase</keyword>
<dbReference type="GO" id="GO:0003684">
    <property type="term" value="F:damaged DNA binding"/>
    <property type="evidence" value="ECO:0007669"/>
    <property type="project" value="InterPro"/>
</dbReference>
<dbReference type="GO" id="GO:0003906">
    <property type="term" value="F:DNA-(apurinic or apyrimidinic site) endonuclease activity"/>
    <property type="evidence" value="ECO:0007669"/>
    <property type="project" value="InterPro"/>
</dbReference>
<gene>
    <name evidence="3" type="primary">mutM</name>
    <name evidence="3" type="ORF">ERS852407_05599</name>
</gene>
<dbReference type="SUPFAM" id="SSF46946">
    <property type="entry name" value="S13-like H2TH domain"/>
    <property type="match status" value="1"/>
</dbReference>
<evidence type="ECO:0000313" key="4">
    <source>
        <dbReference type="Proteomes" id="UP000095651"/>
    </source>
</evidence>
<dbReference type="InterPro" id="IPR035937">
    <property type="entry name" value="FPG_N"/>
</dbReference>
<proteinExistence type="inferred from homology"/>
<dbReference type="Pfam" id="PF06831">
    <property type="entry name" value="H2TH"/>
    <property type="match status" value="1"/>
</dbReference>
<comment type="similarity">
    <text evidence="1">Belongs to the FPG family.</text>
</comment>
<dbReference type="GO" id="GO:0008270">
    <property type="term" value="F:zinc ion binding"/>
    <property type="evidence" value="ECO:0007669"/>
    <property type="project" value="InterPro"/>
</dbReference>
<evidence type="ECO:0000259" key="2">
    <source>
        <dbReference type="SMART" id="SM01232"/>
    </source>
</evidence>
<organism evidence="3 4">
    <name type="scientific">Hungatella hathewayi</name>
    <dbReference type="NCBI Taxonomy" id="154046"/>
    <lineage>
        <taxon>Bacteria</taxon>
        <taxon>Bacillati</taxon>
        <taxon>Bacillota</taxon>
        <taxon>Clostridia</taxon>
        <taxon>Lachnospirales</taxon>
        <taxon>Lachnospiraceae</taxon>
        <taxon>Hungatella</taxon>
    </lineage>
</organism>
<sequence length="279" mass="31025">MIELPEAINLAKQMRETVRGKTVSAVYPPSSPHKFCWFNHEPEEYQAFLAGHTVTGAAGFGIFSELEFDSGVRLCFNDGVNPRFIRKEEVRPKKYQLLLEFTDGSAIAFTVAMYGSISCHSGDYDNEYYRKSIESISPLTEEFVEGYFNELLASVKPAMSVKAFLATEQRLPGLGNGCLQDILFQAGIHPKRKVSSLSDCEKNVLWKQIKTVLQTMAEQGGRDTEKDLFGNPGGYQTLMSKNTLASGCPACGGEIVKETYLGGAVYYCPSCQKMEEEKR</sequence>
<dbReference type="Proteomes" id="UP000095651">
    <property type="component" value="Unassembled WGS sequence"/>
</dbReference>
<keyword evidence="3" id="KW-0378">Hydrolase</keyword>
<dbReference type="EC" id="3.2.2.23" evidence="3"/>
<dbReference type="AlphaFoldDB" id="A0A174MDH2"/>
<protein>
    <submittedName>
        <fullName evidence="3">DNA glycosylase/AP lyase</fullName>
        <ecNumber evidence="3">3.2.2.23</ecNumber>
    </submittedName>
</protein>
<dbReference type="GO" id="GO:0006284">
    <property type="term" value="P:base-excision repair"/>
    <property type="evidence" value="ECO:0007669"/>
    <property type="project" value="InterPro"/>
</dbReference>
<dbReference type="PANTHER" id="PTHR22993">
    <property type="entry name" value="FORMAMIDOPYRIMIDINE-DNA GLYCOSYLASE"/>
    <property type="match status" value="1"/>
</dbReference>